<evidence type="ECO:0008006" key="2">
    <source>
        <dbReference type="Google" id="ProtNLM"/>
    </source>
</evidence>
<gene>
    <name evidence="1" type="ORF">S01H1_70401</name>
</gene>
<dbReference type="AlphaFoldDB" id="X0X989"/>
<reference evidence="1" key="1">
    <citation type="journal article" date="2014" name="Front. Microbiol.">
        <title>High frequency of phylogenetically diverse reductive dehalogenase-homologous genes in deep subseafloor sedimentary metagenomes.</title>
        <authorList>
            <person name="Kawai M."/>
            <person name="Futagami T."/>
            <person name="Toyoda A."/>
            <person name="Takaki Y."/>
            <person name="Nishi S."/>
            <person name="Hori S."/>
            <person name="Arai W."/>
            <person name="Tsubouchi T."/>
            <person name="Morono Y."/>
            <person name="Uchiyama I."/>
            <person name="Ito T."/>
            <person name="Fujiyama A."/>
            <person name="Inagaki F."/>
            <person name="Takami H."/>
        </authorList>
    </citation>
    <scope>NUCLEOTIDE SEQUENCE</scope>
    <source>
        <strain evidence="1">Expedition CK06-06</strain>
    </source>
</reference>
<feature type="non-terminal residue" evidence="1">
    <location>
        <position position="1"/>
    </location>
</feature>
<name>X0X989_9ZZZZ</name>
<comment type="caution">
    <text evidence="1">The sequence shown here is derived from an EMBL/GenBank/DDBJ whole genome shotgun (WGS) entry which is preliminary data.</text>
</comment>
<dbReference type="EMBL" id="BARS01046815">
    <property type="protein sequence ID" value="GAG33248.1"/>
    <property type="molecule type" value="Genomic_DNA"/>
</dbReference>
<organism evidence="1">
    <name type="scientific">marine sediment metagenome</name>
    <dbReference type="NCBI Taxonomy" id="412755"/>
    <lineage>
        <taxon>unclassified sequences</taxon>
        <taxon>metagenomes</taxon>
        <taxon>ecological metagenomes</taxon>
    </lineage>
</organism>
<proteinExistence type="predicted"/>
<accession>X0X989</accession>
<evidence type="ECO:0000313" key="1">
    <source>
        <dbReference type="EMBL" id="GAG33248.1"/>
    </source>
</evidence>
<protein>
    <recommendedName>
        <fullName evidence="2">Molybdenum hydroxylase</fullName>
    </recommendedName>
</protein>
<sequence length="172" mass="17524">NSETRLGDAPLVVGLGPGFVVGIHAHAVVETQRGHCLGRVYWQGSAAPDTGNPGEVAGKANSRVLRAPTAGEFKGLRQIGDRVIAGEMVAEVEGIPILAPFDGVLRGLLANGLHVYPGMKVGDVDPRGNVNHCFTISDKSLAVAGGVLEAILTHLNHTQAASLSAGNGPGGA</sequence>